<reference evidence="1 2" key="1">
    <citation type="journal article" date="2011" name="J. Bacteriol.">
        <title>Complete genome sequence of the type strain Cupriavidus necator N-1.</title>
        <authorList>
            <person name="Poehlein A."/>
            <person name="Kusian B."/>
            <person name="Friedrich B."/>
            <person name="Daniel R."/>
            <person name="Bowien B."/>
        </authorList>
    </citation>
    <scope>NUCLEOTIDE SEQUENCE [LARGE SCALE GENOMIC DNA]</scope>
    <source>
        <strain evidence="2">ATCC 43291 / DSM 13513 / CCUG 52238 / LMG 8453 / N-1</strain>
        <plasmid evidence="1 2">pBB1</plasmid>
    </source>
</reference>
<evidence type="ECO:0008006" key="3">
    <source>
        <dbReference type="Google" id="ProtNLM"/>
    </source>
</evidence>
<dbReference type="Proteomes" id="UP000006798">
    <property type="component" value="Plasmid pBB1"/>
</dbReference>
<organism evidence="1 2">
    <name type="scientific">Cupriavidus necator (strain ATCC 43291 / DSM 13513 / CCUG 52238 / LMG 8453 / N-1)</name>
    <name type="common">Ralstonia eutropha</name>
    <dbReference type="NCBI Taxonomy" id="1042878"/>
    <lineage>
        <taxon>Bacteria</taxon>
        <taxon>Pseudomonadati</taxon>
        <taxon>Pseudomonadota</taxon>
        <taxon>Betaproteobacteria</taxon>
        <taxon>Burkholderiales</taxon>
        <taxon>Burkholderiaceae</taxon>
        <taxon>Cupriavidus</taxon>
    </lineage>
</organism>
<dbReference type="KEGG" id="cnc:CNE_BB1p07730"/>
<evidence type="ECO:0000313" key="1">
    <source>
        <dbReference type="EMBL" id="AEI82190.1"/>
    </source>
</evidence>
<accession>F8GXX0</accession>
<dbReference type="HOGENOM" id="CLU_3134712_0_0_4"/>
<geneLocation type="plasmid" evidence="1 2">
    <name>pBB1</name>
</geneLocation>
<keyword evidence="1" id="KW-0614">Plasmid</keyword>
<dbReference type="GeneID" id="43501566"/>
<proteinExistence type="predicted"/>
<evidence type="ECO:0000313" key="2">
    <source>
        <dbReference type="Proteomes" id="UP000006798"/>
    </source>
</evidence>
<dbReference type="RefSeq" id="WP_013959225.1">
    <property type="nucleotide sequence ID" value="NC_015727.1"/>
</dbReference>
<protein>
    <recommendedName>
        <fullName evidence="3">Flagellar hook-associated protein 2 C-terminal domain-containing protein</fullName>
    </recommendedName>
</protein>
<sequence length="49" mass="5645">MTSWQRQDRVNDRIANYRAQFTQLDVIMAQVKNTGTYLTQQFSAMSSSG</sequence>
<gene>
    <name evidence="1" type="ordered locus">CNE_BB1p07730</name>
</gene>
<dbReference type="AlphaFoldDB" id="F8GXX0"/>
<name>F8GXX0_CUPNN</name>
<dbReference type="EMBL" id="CP002879">
    <property type="protein sequence ID" value="AEI82190.1"/>
    <property type="molecule type" value="Genomic_DNA"/>
</dbReference>